<reference evidence="3" key="2">
    <citation type="submission" date="2017-02" db="UniProtKB">
        <authorList>
            <consortium name="WormBaseParasite"/>
        </authorList>
    </citation>
    <scope>IDENTIFICATION</scope>
</reference>
<proteinExistence type="predicted"/>
<organism evidence="2 3">
    <name type="scientific">Angiostrongylus cantonensis</name>
    <name type="common">Rat lungworm</name>
    <dbReference type="NCBI Taxonomy" id="6313"/>
    <lineage>
        <taxon>Eukaryota</taxon>
        <taxon>Metazoa</taxon>
        <taxon>Ecdysozoa</taxon>
        <taxon>Nematoda</taxon>
        <taxon>Chromadorea</taxon>
        <taxon>Rhabditida</taxon>
        <taxon>Rhabditina</taxon>
        <taxon>Rhabditomorpha</taxon>
        <taxon>Strongyloidea</taxon>
        <taxon>Metastrongylidae</taxon>
        <taxon>Angiostrongylus</taxon>
    </lineage>
</organism>
<accession>A0A0K0DLY5</accession>
<dbReference type="AlphaFoldDB" id="A0A0K0DLY5"/>
<evidence type="ECO:0000313" key="3">
    <source>
        <dbReference type="WBParaSite" id="ACAC_0001265301-mRNA-1"/>
    </source>
</evidence>
<dbReference type="WBParaSite" id="ACAC_0001265301-mRNA-1">
    <property type="protein sequence ID" value="ACAC_0001265301-mRNA-1"/>
    <property type="gene ID" value="ACAC_0001265301"/>
</dbReference>
<feature type="region of interest" description="Disordered" evidence="1">
    <location>
        <begin position="60"/>
        <end position="81"/>
    </location>
</feature>
<sequence length="81" mass="9290">MKLFERNKLRANNDLNKPPKFGLYDGDTDDQTPHRHGTVERNKIGGRIAREKKMERTTTRLMKYSPAKTAASAETDTLRPC</sequence>
<keyword evidence="2" id="KW-1185">Reference proteome</keyword>
<feature type="region of interest" description="Disordered" evidence="1">
    <location>
        <begin position="1"/>
        <end position="38"/>
    </location>
</feature>
<protein>
    <submittedName>
        <fullName evidence="3">Uncharacterized protein</fullName>
    </submittedName>
</protein>
<name>A0A0K0DLY5_ANGCA</name>
<evidence type="ECO:0000256" key="1">
    <source>
        <dbReference type="SAM" id="MobiDB-lite"/>
    </source>
</evidence>
<reference evidence="2" key="1">
    <citation type="submission" date="2012-09" db="EMBL/GenBank/DDBJ databases">
        <authorList>
            <person name="Martin A.A."/>
        </authorList>
    </citation>
    <scope>NUCLEOTIDE SEQUENCE</scope>
</reference>
<evidence type="ECO:0000313" key="2">
    <source>
        <dbReference type="Proteomes" id="UP000035642"/>
    </source>
</evidence>
<dbReference type="Proteomes" id="UP000035642">
    <property type="component" value="Unassembled WGS sequence"/>
</dbReference>